<dbReference type="PATRIC" id="fig|545697.3.peg.1115"/>
<evidence type="ECO:0000313" key="1">
    <source>
        <dbReference type="EMBL" id="EKY27890.1"/>
    </source>
</evidence>
<dbReference type="AlphaFoldDB" id="L1QJN8"/>
<keyword evidence="2" id="KW-1185">Reference proteome</keyword>
<reference evidence="1 2" key="1">
    <citation type="submission" date="2012-05" db="EMBL/GenBank/DDBJ databases">
        <authorList>
            <person name="Weinstock G."/>
            <person name="Sodergren E."/>
            <person name="Lobos E.A."/>
            <person name="Fulton L."/>
            <person name="Fulton R."/>
            <person name="Courtney L."/>
            <person name="Fronick C."/>
            <person name="O'Laughlin M."/>
            <person name="Godfrey J."/>
            <person name="Wilson R.M."/>
            <person name="Miner T."/>
            <person name="Farmer C."/>
            <person name="Delehaunty K."/>
            <person name="Cordes M."/>
            <person name="Minx P."/>
            <person name="Tomlinson C."/>
            <person name="Chen J."/>
            <person name="Wollam A."/>
            <person name="Pepin K.H."/>
            <person name="Bhonagiri V."/>
            <person name="Zhang X."/>
            <person name="Suruliraj S."/>
            <person name="Warren W."/>
            <person name="Mitreva M."/>
            <person name="Mardis E.R."/>
            <person name="Wilson R.K."/>
        </authorList>
    </citation>
    <scope>NUCLEOTIDE SEQUENCE [LARGE SCALE GENOMIC DNA]</scope>
    <source>
        <strain evidence="1 2">DSM 1785</strain>
    </source>
</reference>
<name>L1QJN8_9CLOT</name>
<dbReference type="HOGENOM" id="CLU_2129116_0_0_9"/>
<dbReference type="OrthoDB" id="9906958at2"/>
<proteinExistence type="predicted"/>
<evidence type="ECO:0000313" key="2">
    <source>
        <dbReference type="Proteomes" id="UP000010420"/>
    </source>
</evidence>
<protein>
    <submittedName>
        <fullName evidence="1">Uncharacterized protein</fullName>
    </submittedName>
</protein>
<dbReference type="RefSeq" id="WP_005212009.1">
    <property type="nucleotide sequence ID" value="NZ_KB291621.1"/>
</dbReference>
<comment type="caution">
    <text evidence="1">The sequence shown here is derived from an EMBL/GenBank/DDBJ whole genome shotgun (WGS) entry which is preliminary data.</text>
</comment>
<dbReference type="Proteomes" id="UP000010420">
    <property type="component" value="Unassembled WGS sequence"/>
</dbReference>
<dbReference type="EMBL" id="AMEZ01000029">
    <property type="protein sequence ID" value="EKY27890.1"/>
    <property type="molecule type" value="Genomic_DNA"/>
</dbReference>
<sequence>MKHIIYIIYIEDDLQKKKNIYYSEDKEEADLKFNTLLNICIMKARESISIRGNDCISKNDDFKLISLSNKEKILIRSKDFVVYVNEKGKIVGAISFINNFNHTYNERVIMEII</sequence>
<accession>L1QJN8</accession>
<gene>
    <name evidence="1" type="ORF">HMPREF0216_01135</name>
</gene>
<organism evidence="1 2">
    <name type="scientific">Clostridium celatum DSM 1785</name>
    <dbReference type="NCBI Taxonomy" id="545697"/>
    <lineage>
        <taxon>Bacteria</taxon>
        <taxon>Bacillati</taxon>
        <taxon>Bacillota</taxon>
        <taxon>Clostridia</taxon>
        <taxon>Eubacteriales</taxon>
        <taxon>Clostridiaceae</taxon>
        <taxon>Clostridium</taxon>
    </lineage>
</organism>